<evidence type="ECO:0000313" key="3">
    <source>
        <dbReference type="EMBL" id="CAA7026535.1"/>
    </source>
</evidence>
<dbReference type="AlphaFoldDB" id="A0A6D2IHN3"/>
<sequence length="302" mass="34265">MGKELKEKALLSWEIDNFSQRNNVMISPTFSSGGCKWYAKVYPKGYLFHDHLSVFLHVVNPKSLRPGWKRRASFCFALLNQSGKELYRSPDEWRCTLFCAECQSWGFVRTLPLTKLHEKGFLEKNKLTVEVYMKVVEVVHQGKSTANDVFDCNGFHVTASQSPSVGAIFADHPDFALHVIAKNKGLKTAYMNLLLGLIKTLNKSPKSLSRTELSNAQSKLTELTEAGFNLDWLESKLEEIHSERKKALSDGSCVQQFQLEERVKNLELALSVQKIKSGAKVSPFELIDFLVKRFFLSCFSIS</sequence>
<name>A0A6D2IHN3_9BRAS</name>
<dbReference type="InterPro" id="IPR008974">
    <property type="entry name" value="TRAF-like"/>
</dbReference>
<dbReference type="OrthoDB" id="1096807at2759"/>
<dbReference type="InterPro" id="IPR002083">
    <property type="entry name" value="MATH/TRAF_dom"/>
</dbReference>
<dbReference type="Gene3D" id="2.60.210.10">
    <property type="entry name" value="Apoptosis, Tumor Necrosis Factor Receptor Associated Protein 2, Chain A"/>
    <property type="match status" value="1"/>
</dbReference>
<proteinExistence type="predicted"/>
<dbReference type="PROSITE" id="PS50144">
    <property type="entry name" value="MATH"/>
    <property type="match status" value="1"/>
</dbReference>
<dbReference type="PANTHER" id="PTHR46236">
    <property type="entry name" value="TRAF-LIKE SUPERFAMILY PROTEIN"/>
    <property type="match status" value="1"/>
</dbReference>
<keyword evidence="1" id="KW-0175">Coiled coil</keyword>
<protein>
    <recommendedName>
        <fullName evidence="2">MATH domain-containing protein</fullName>
    </recommendedName>
</protein>
<dbReference type="EMBL" id="CACVBM020001051">
    <property type="protein sequence ID" value="CAA7026535.1"/>
    <property type="molecule type" value="Genomic_DNA"/>
</dbReference>
<evidence type="ECO:0000313" key="4">
    <source>
        <dbReference type="Proteomes" id="UP000467841"/>
    </source>
</evidence>
<organism evidence="3 4">
    <name type="scientific">Microthlaspi erraticum</name>
    <dbReference type="NCBI Taxonomy" id="1685480"/>
    <lineage>
        <taxon>Eukaryota</taxon>
        <taxon>Viridiplantae</taxon>
        <taxon>Streptophyta</taxon>
        <taxon>Embryophyta</taxon>
        <taxon>Tracheophyta</taxon>
        <taxon>Spermatophyta</taxon>
        <taxon>Magnoliopsida</taxon>
        <taxon>eudicotyledons</taxon>
        <taxon>Gunneridae</taxon>
        <taxon>Pentapetalae</taxon>
        <taxon>rosids</taxon>
        <taxon>malvids</taxon>
        <taxon>Brassicales</taxon>
        <taxon>Brassicaceae</taxon>
        <taxon>Coluteocarpeae</taxon>
        <taxon>Microthlaspi</taxon>
    </lineage>
</organism>
<dbReference type="InterPro" id="IPR050804">
    <property type="entry name" value="MCC"/>
</dbReference>
<dbReference type="PROSITE" id="PS51257">
    <property type="entry name" value="PROKAR_LIPOPROTEIN"/>
    <property type="match status" value="1"/>
</dbReference>
<accession>A0A6D2IHN3</accession>
<keyword evidence="4" id="KW-1185">Reference proteome</keyword>
<comment type="caution">
    <text evidence="3">The sequence shown here is derived from an EMBL/GenBank/DDBJ whole genome shotgun (WGS) entry which is preliminary data.</text>
</comment>
<evidence type="ECO:0000256" key="1">
    <source>
        <dbReference type="ARBA" id="ARBA00023054"/>
    </source>
</evidence>
<dbReference type="Proteomes" id="UP000467841">
    <property type="component" value="Unassembled WGS sequence"/>
</dbReference>
<reference evidence="3" key="1">
    <citation type="submission" date="2020-01" db="EMBL/GenBank/DDBJ databases">
        <authorList>
            <person name="Mishra B."/>
        </authorList>
    </citation>
    <scope>NUCLEOTIDE SEQUENCE [LARGE SCALE GENOMIC DNA]</scope>
</reference>
<dbReference type="Pfam" id="PF22486">
    <property type="entry name" value="MATH_2"/>
    <property type="match status" value="1"/>
</dbReference>
<dbReference type="CDD" id="cd00121">
    <property type="entry name" value="MATH"/>
    <property type="match status" value="1"/>
</dbReference>
<dbReference type="SUPFAM" id="SSF49599">
    <property type="entry name" value="TRAF domain-like"/>
    <property type="match status" value="1"/>
</dbReference>
<dbReference type="PANTHER" id="PTHR46236:SF12">
    <property type="entry name" value="MATH DOMAIN-CONTAINING PROTEIN"/>
    <property type="match status" value="1"/>
</dbReference>
<gene>
    <name evidence="3" type="ORF">MERR_LOCUS13770</name>
</gene>
<dbReference type="SMART" id="SM00061">
    <property type="entry name" value="MATH"/>
    <property type="match status" value="1"/>
</dbReference>
<feature type="domain" description="MATH" evidence="2">
    <location>
        <begin position="8"/>
        <end position="133"/>
    </location>
</feature>
<evidence type="ECO:0000259" key="2">
    <source>
        <dbReference type="PROSITE" id="PS50144"/>
    </source>
</evidence>